<dbReference type="STRING" id="1797298.A2988_01820"/>
<dbReference type="AlphaFoldDB" id="A0A1F5BUA0"/>
<evidence type="ECO:0000313" key="4">
    <source>
        <dbReference type="Proteomes" id="UP000176650"/>
    </source>
</evidence>
<comment type="subcellular location">
    <subcellularLocation>
        <location evidence="2">Cytoplasm</location>
    </subcellularLocation>
</comment>
<comment type="similarity">
    <text evidence="2">Belongs to the RbfA family.</text>
</comment>
<organism evidence="3 4">
    <name type="scientific">Candidatus Azambacteria bacterium RIFCSPLOWO2_01_FULL_46_25</name>
    <dbReference type="NCBI Taxonomy" id="1797298"/>
    <lineage>
        <taxon>Bacteria</taxon>
        <taxon>Candidatus Azamiibacteriota</taxon>
    </lineage>
</organism>
<dbReference type="EMBL" id="MEYS01000002">
    <property type="protein sequence ID" value="OGD34194.1"/>
    <property type="molecule type" value="Genomic_DNA"/>
</dbReference>
<dbReference type="GO" id="GO:0043024">
    <property type="term" value="F:ribosomal small subunit binding"/>
    <property type="evidence" value="ECO:0007669"/>
    <property type="project" value="TreeGrafter"/>
</dbReference>
<keyword evidence="2" id="KW-0963">Cytoplasm</keyword>
<comment type="subunit">
    <text evidence="2">Monomer. Binds 30S ribosomal subunits, but not 50S ribosomal subunits or 70S ribosomes.</text>
</comment>
<dbReference type="NCBIfam" id="TIGR00082">
    <property type="entry name" value="rbfA"/>
    <property type="match status" value="1"/>
</dbReference>
<dbReference type="Pfam" id="PF02033">
    <property type="entry name" value="RBFA"/>
    <property type="match status" value="1"/>
</dbReference>
<accession>A0A1F5BUA0</accession>
<dbReference type="Gene3D" id="3.30.300.20">
    <property type="match status" value="1"/>
</dbReference>
<protein>
    <recommendedName>
        <fullName evidence="2">Ribosome-binding factor A</fullName>
    </recommendedName>
</protein>
<dbReference type="HAMAP" id="MF_00003">
    <property type="entry name" value="RbfA"/>
    <property type="match status" value="1"/>
</dbReference>
<evidence type="ECO:0000256" key="1">
    <source>
        <dbReference type="ARBA" id="ARBA00022517"/>
    </source>
</evidence>
<dbReference type="GO" id="GO:0030490">
    <property type="term" value="P:maturation of SSU-rRNA"/>
    <property type="evidence" value="ECO:0007669"/>
    <property type="project" value="UniProtKB-UniRule"/>
</dbReference>
<gene>
    <name evidence="2" type="primary">rbfA</name>
    <name evidence="3" type="ORF">A2988_01820</name>
</gene>
<keyword evidence="1 2" id="KW-0690">Ribosome biogenesis</keyword>
<dbReference type="InterPro" id="IPR000238">
    <property type="entry name" value="RbfA"/>
</dbReference>
<comment type="function">
    <text evidence="2">One of several proteins that assist in the late maturation steps of the functional core of the 30S ribosomal subunit. Associates with free 30S ribosomal subunits (but not with 30S subunits that are part of 70S ribosomes or polysomes). Required for efficient processing of 16S rRNA. May interact with the 5'-terminal helix region of 16S rRNA.</text>
</comment>
<dbReference type="GO" id="GO:0005829">
    <property type="term" value="C:cytosol"/>
    <property type="evidence" value="ECO:0007669"/>
    <property type="project" value="TreeGrafter"/>
</dbReference>
<dbReference type="InterPro" id="IPR023799">
    <property type="entry name" value="RbfA_dom_sf"/>
</dbReference>
<dbReference type="Proteomes" id="UP000176650">
    <property type="component" value="Unassembled WGS sequence"/>
</dbReference>
<proteinExistence type="inferred from homology"/>
<dbReference type="PANTHER" id="PTHR33515">
    <property type="entry name" value="RIBOSOME-BINDING FACTOR A, CHLOROPLASTIC-RELATED"/>
    <property type="match status" value="1"/>
</dbReference>
<evidence type="ECO:0000256" key="2">
    <source>
        <dbReference type="HAMAP-Rule" id="MF_00003"/>
    </source>
</evidence>
<dbReference type="PANTHER" id="PTHR33515:SF1">
    <property type="entry name" value="RIBOSOME-BINDING FACTOR A, CHLOROPLASTIC-RELATED"/>
    <property type="match status" value="1"/>
</dbReference>
<dbReference type="InterPro" id="IPR015946">
    <property type="entry name" value="KH_dom-like_a/b"/>
</dbReference>
<sequence length="121" mass="14124">MPDQKKTRVDQVNELVKEEVGKIILREVDIDRNLLLTVTRVKTTANYKSATVYVSVLEKSREAEALDTLQKNTYDIQYRLNRTLRMHPIPKIRFAIDVQGEKEMHLEKLLSDIGEKQKNND</sequence>
<comment type="caution">
    <text evidence="3">The sequence shown here is derived from an EMBL/GenBank/DDBJ whole genome shotgun (WGS) entry which is preliminary data.</text>
</comment>
<reference evidence="3 4" key="1">
    <citation type="journal article" date="2016" name="Nat. Commun.">
        <title>Thousands of microbial genomes shed light on interconnected biogeochemical processes in an aquifer system.</title>
        <authorList>
            <person name="Anantharaman K."/>
            <person name="Brown C.T."/>
            <person name="Hug L.A."/>
            <person name="Sharon I."/>
            <person name="Castelle C.J."/>
            <person name="Probst A.J."/>
            <person name="Thomas B.C."/>
            <person name="Singh A."/>
            <person name="Wilkins M.J."/>
            <person name="Karaoz U."/>
            <person name="Brodie E.L."/>
            <person name="Williams K.H."/>
            <person name="Hubbard S.S."/>
            <person name="Banfield J.F."/>
        </authorList>
    </citation>
    <scope>NUCLEOTIDE SEQUENCE [LARGE SCALE GENOMIC DNA]</scope>
</reference>
<name>A0A1F5BUA0_9BACT</name>
<dbReference type="SUPFAM" id="SSF89919">
    <property type="entry name" value="Ribosome-binding factor A, RbfA"/>
    <property type="match status" value="1"/>
</dbReference>
<evidence type="ECO:0000313" key="3">
    <source>
        <dbReference type="EMBL" id="OGD34194.1"/>
    </source>
</evidence>